<keyword evidence="7" id="KW-1133">Transmembrane helix</keyword>
<feature type="repeat" description="Solcar" evidence="10">
    <location>
        <begin position="155"/>
        <end position="235"/>
    </location>
</feature>
<evidence type="ECO:0000256" key="7">
    <source>
        <dbReference type="ARBA" id="ARBA00022989"/>
    </source>
</evidence>
<evidence type="ECO:0000256" key="2">
    <source>
        <dbReference type="ARBA" id="ARBA00006375"/>
    </source>
</evidence>
<reference evidence="12 13" key="1">
    <citation type="journal article" date="2018" name="BMC Genomics">
        <title>Comparative genome analyses reveal sequence features reflecting distinct modes of host-adaptation between dicot and monocot powdery mildew.</title>
        <authorList>
            <person name="Wu Y."/>
            <person name="Ma X."/>
            <person name="Pan Z."/>
            <person name="Kale S.D."/>
            <person name="Song Y."/>
            <person name="King H."/>
            <person name="Zhang Q."/>
            <person name="Presley C."/>
            <person name="Deng X."/>
            <person name="Wei C.I."/>
            <person name="Xiao S."/>
        </authorList>
    </citation>
    <scope>NUCLEOTIDE SEQUENCE [LARGE SCALE GENOMIC DNA]</scope>
    <source>
        <strain evidence="12">UMSG3</strain>
    </source>
</reference>
<evidence type="ECO:0000256" key="5">
    <source>
        <dbReference type="ARBA" id="ARBA00022737"/>
    </source>
</evidence>
<evidence type="ECO:0000256" key="3">
    <source>
        <dbReference type="ARBA" id="ARBA00022448"/>
    </source>
</evidence>
<dbReference type="PANTHER" id="PTHR46974">
    <property type="entry name" value="MITOCHONDRIAL GTP/GDP CARRIER PROTEIN 1"/>
    <property type="match status" value="1"/>
</dbReference>
<evidence type="ECO:0000256" key="11">
    <source>
        <dbReference type="RuleBase" id="RU000488"/>
    </source>
</evidence>
<comment type="subcellular location">
    <subcellularLocation>
        <location evidence="1">Mitochondrion inner membrane</location>
        <topology evidence="1">Multi-pass membrane protein</topology>
    </subcellularLocation>
</comment>
<dbReference type="Pfam" id="PF00153">
    <property type="entry name" value="Mito_carr"/>
    <property type="match status" value="2"/>
</dbReference>
<dbReference type="FunFam" id="1.50.40.10:FF:000010">
    <property type="entry name" value="Probable YHM1 (Mitochondrial carrier)"/>
    <property type="match status" value="1"/>
</dbReference>
<dbReference type="STRING" id="62708.A0A420J279"/>
<keyword evidence="9 10" id="KW-0472">Membrane</keyword>
<keyword evidence="5" id="KW-0677">Repeat</keyword>
<dbReference type="InterPro" id="IPR018108">
    <property type="entry name" value="MCP_transmembrane"/>
</dbReference>
<evidence type="ECO:0000256" key="9">
    <source>
        <dbReference type="ARBA" id="ARBA00023136"/>
    </source>
</evidence>
<feature type="repeat" description="Solcar" evidence="10">
    <location>
        <begin position="248"/>
        <end position="330"/>
    </location>
</feature>
<keyword evidence="6" id="KW-0999">Mitochondrion inner membrane</keyword>
<comment type="caution">
    <text evidence="12">The sequence shown here is derived from an EMBL/GenBank/DDBJ whole genome shotgun (WGS) entry which is preliminary data.</text>
</comment>
<dbReference type="InterPro" id="IPR053042">
    <property type="entry name" value="Mito_GTP/GDP_Carrier"/>
</dbReference>
<dbReference type="GO" id="GO:0005743">
    <property type="term" value="C:mitochondrial inner membrane"/>
    <property type="evidence" value="ECO:0007669"/>
    <property type="project" value="UniProtKB-SubCell"/>
</dbReference>
<evidence type="ECO:0000313" key="13">
    <source>
        <dbReference type="Proteomes" id="UP000283383"/>
    </source>
</evidence>
<comment type="similarity">
    <text evidence="2 11">Belongs to the mitochondrial carrier (TC 2.A.29) family.</text>
</comment>
<organism evidence="12 13">
    <name type="scientific">Golovinomyces cichoracearum</name>
    <dbReference type="NCBI Taxonomy" id="62708"/>
    <lineage>
        <taxon>Eukaryota</taxon>
        <taxon>Fungi</taxon>
        <taxon>Dikarya</taxon>
        <taxon>Ascomycota</taxon>
        <taxon>Pezizomycotina</taxon>
        <taxon>Leotiomycetes</taxon>
        <taxon>Erysiphales</taxon>
        <taxon>Erysiphaceae</taxon>
        <taxon>Golovinomyces</taxon>
    </lineage>
</organism>
<name>A0A420J279_9PEZI</name>
<dbReference type="AlphaFoldDB" id="A0A420J279"/>
<dbReference type="EMBL" id="MCBQ01004175">
    <property type="protein sequence ID" value="RKF80854.1"/>
    <property type="molecule type" value="Genomic_DNA"/>
</dbReference>
<evidence type="ECO:0000256" key="8">
    <source>
        <dbReference type="ARBA" id="ARBA00023128"/>
    </source>
</evidence>
<keyword evidence="13" id="KW-1185">Reference proteome</keyword>
<evidence type="ECO:0000256" key="1">
    <source>
        <dbReference type="ARBA" id="ARBA00004448"/>
    </source>
</evidence>
<gene>
    <name evidence="12" type="ORF">GcM3_041026</name>
</gene>
<dbReference type="InterPro" id="IPR023395">
    <property type="entry name" value="MCP_dom_sf"/>
</dbReference>
<evidence type="ECO:0000313" key="12">
    <source>
        <dbReference type="EMBL" id="RKF80854.1"/>
    </source>
</evidence>
<accession>A0A420J279</accession>
<keyword evidence="8" id="KW-0496">Mitochondrion</keyword>
<evidence type="ECO:0000256" key="4">
    <source>
        <dbReference type="ARBA" id="ARBA00022692"/>
    </source>
</evidence>
<dbReference type="SUPFAM" id="SSF103506">
    <property type="entry name" value="Mitochondrial carrier"/>
    <property type="match status" value="1"/>
</dbReference>
<dbReference type="Gene3D" id="1.50.40.10">
    <property type="entry name" value="Mitochondrial carrier domain"/>
    <property type="match status" value="1"/>
</dbReference>
<keyword evidence="3 11" id="KW-0813">Transport</keyword>
<keyword evidence="4 10" id="KW-0812">Transmembrane</keyword>
<evidence type="ECO:0000256" key="6">
    <source>
        <dbReference type="ARBA" id="ARBA00022792"/>
    </source>
</evidence>
<protein>
    <submittedName>
        <fullName evidence="12">Mitochondrial GTP/GDP carrier protein 1</fullName>
    </submittedName>
</protein>
<proteinExistence type="inferred from homology"/>
<dbReference type="PROSITE" id="PS50920">
    <property type="entry name" value="SOLCAR"/>
    <property type="match status" value="2"/>
</dbReference>
<dbReference type="GO" id="GO:0001409">
    <property type="term" value="F:guanine nucleotide transmembrane transporter activity"/>
    <property type="evidence" value="ECO:0007669"/>
    <property type="project" value="TreeGrafter"/>
</dbReference>
<dbReference type="PANTHER" id="PTHR46974:SF1">
    <property type="entry name" value="MITOCHONDRIAL GTP_GDP CARRIER PROTEIN 1"/>
    <property type="match status" value="1"/>
</dbReference>
<sequence length="338" mass="37287">MICGKNIILLGPSSCVYNNCEKKVQHYTVQIFRMSPTAVSRSDVKESTLARLLGSGSSGIAELAVFHPVDTIAKRLMSNQTKIRSASQLNSVIFIDKKLLSKRQKFFSLFPGLGYAAGYKVLQRIYKYSGQPFVRDYLTNHHGKAFEATFGAKTGKAMMASCAGSLIGIGEIVLLPLDVLKIKRQTNPEAFRGRGVVRIVRDEGFGLYRGWQWTAARNAPGSFALFGGSAFTKGYLFGLSDYNEASWYQNFIASIAGASASLLISAPLDVIKTRIQNRNFDRPETGFKIVSNMMKYEGFSSFFKGLVPKLLMTGPKLVFSFWLAQTLIPVFDTALSGK</sequence>
<evidence type="ECO:0000256" key="10">
    <source>
        <dbReference type="PROSITE-ProRule" id="PRU00282"/>
    </source>
</evidence>
<dbReference type="Proteomes" id="UP000283383">
    <property type="component" value="Unassembled WGS sequence"/>
</dbReference>